<evidence type="ECO:0000313" key="2">
    <source>
        <dbReference type="EMBL" id="AAX89425.1"/>
    </source>
</evidence>
<dbReference type="Pfam" id="PF03837">
    <property type="entry name" value="RecT"/>
    <property type="match status" value="1"/>
</dbReference>
<feature type="compositionally biased region" description="Polar residues" evidence="1">
    <location>
        <begin position="229"/>
        <end position="240"/>
    </location>
</feature>
<organism evidence="2">
    <name type="scientific">Vibrio cholerae non-O1/non-O139</name>
    <dbReference type="NCBI Taxonomy" id="156539"/>
    <lineage>
        <taxon>Bacteria</taxon>
        <taxon>Pseudomonadati</taxon>
        <taxon>Pseudomonadota</taxon>
        <taxon>Gammaproteobacteria</taxon>
        <taxon>Vibrionales</taxon>
        <taxon>Vibrionaceae</taxon>
        <taxon>Vibrio</taxon>
    </lineage>
</organism>
<dbReference type="InterPro" id="IPR010183">
    <property type="entry name" value="Phage_lambda_Bet"/>
</dbReference>
<reference evidence="2" key="1">
    <citation type="submission" date="2005-03" db="EMBL/GenBank/DDBJ databases">
        <authorList>
            <person name="Kaundal A."/>
            <person name="Ghosh A."/>
        </authorList>
    </citation>
    <scope>NUCLEOTIDE SEQUENCE</scope>
    <source>
        <strain evidence="2">PL107b</strain>
        <plasmid evidence="2">pKA1</plasmid>
    </source>
</reference>
<dbReference type="NCBIfam" id="TIGR01913">
    <property type="entry name" value="bet_lambda"/>
    <property type="match status" value="1"/>
</dbReference>
<protein>
    <submittedName>
        <fullName evidence="2">Putative DNA recombination protein</fullName>
    </submittedName>
</protein>
<sequence length="240" mass="27424">MDKPSLIVAMAAKYGVDPKKFWDTLKATAFRQRNGDAPTDEQMMALLVVANEYNLNPFTKEIYAFPDAQSKGIIPVVGVDGWSRIINSHPQFDGMEFKFSETTIKVKGLANPVFEWIECVMFRKDRNRPTIIREYMDEIYREPFEKNGYVTKGPWQSHPRRMGRHKVIIQTARVALGYTGIYDEDEAERIIDVQARHTSSQPPIEFSAEEPQATLAPPSEKPKIMQDPLESTGSRTSEYC</sequence>
<dbReference type="EMBL" id="AY961483">
    <property type="protein sequence ID" value="AAX89425.1"/>
    <property type="molecule type" value="Genomic_DNA"/>
</dbReference>
<dbReference type="GO" id="GO:0006310">
    <property type="term" value="P:DNA recombination"/>
    <property type="evidence" value="ECO:0007669"/>
    <property type="project" value="InterPro"/>
</dbReference>
<dbReference type="GO" id="GO:0003677">
    <property type="term" value="F:DNA binding"/>
    <property type="evidence" value="ECO:0007669"/>
    <property type="project" value="InterPro"/>
</dbReference>
<name>Q52T84_VIBCL</name>
<accession>Q52T84</accession>
<dbReference type="AlphaFoldDB" id="Q52T84"/>
<keyword evidence="2" id="KW-0614">Plasmid</keyword>
<proteinExistence type="predicted"/>
<dbReference type="InterPro" id="IPR018330">
    <property type="entry name" value="RecT_fam"/>
</dbReference>
<evidence type="ECO:0000256" key="1">
    <source>
        <dbReference type="SAM" id="MobiDB-lite"/>
    </source>
</evidence>
<geneLocation type="plasmid" evidence="2">
    <name>pKA1</name>
</geneLocation>
<feature type="region of interest" description="Disordered" evidence="1">
    <location>
        <begin position="197"/>
        <end position="240"/>
    </location>
</feature>